<sequence length="555" mass="62813">MSAKRILWNEFSSSMASAIICLSTAQQIDESVAELNVDDFSAAGVAEVNVEVIPAAVDEPYIPSPIPPTQPPQYIPSTSQVQPTPPPSLIAQPPSPQQKPQPSQDVDISMDLLHNLLDTCTTLTKRVENLKQDKIAQALEITKLKQRLKKLERRNKLKVSKLRILKKISTTQKVDTFDDTVMDDVSKQGRMIADIDTDVDVTLKDIAKDVAVNAKIEESADVISMQDDKVELVELQEVMEVVTTAKLITEVVTTASAIITAAAPQLTIAAAPTLTTTPSATKRRKGVLIRDPNETVHHLPSFILKPNPKTKGKGKEKEDNVVKRYQALKRKPQTEAQARKNMMIYLRNVVGFKMENFKGMTYDDIRPIFEKKVNSNVAFLQKIKEQMEEEGNRALKRISESQEDKAAKKQKLDEEVPVVDYKIYTKKNKPYYKIIRADRSLQLFLIKSLLRNFDREDLEVLWELVKESSSMEESKNSLRFSKDQKLETVRVPWSTHYHIYFYTDDLAGREKISTYKVHSGSKAQQSLELMLLRTLRKTCQVFKTAGERLNAAKSN</sequence>
<feature type="coiled-coil region" evidence="1">
    <location>
        <begin position="113"/>
        <end position="161"/>
    </location>
</feature>
<accession>A0A699HZH5</accession>
<protein>
    <submittedName>
        <fullName evidence="3">Uncharacterized protein</fullName>
    </submittedName>
</protein>
<dbReference type="EMBL" id="BKCJ010215685">
    <property type="protein sequence ID" value="GEY84985.1"/>
    <property type="molecule type" value="Genomic_DNA"/>
</dbReference>
<comment type="caution">
    <text evidence="3">The sequence shown here is derived from an EMBL/GenBank/DDBJ whole genome shotgun (WGS) entry which is preliminary data.</text>
</comment>
<gene>
    <name evidence="3" type="ORF">Tci_456959</name>
</gene>
<evidence type="ECO:0000256" key="1">
    <source>
        <dbReference type="SAM" id="Coils"/>
    </source>
</evidence>
<organism evidence="3">
    <name type="scientific">Tanacetum cinerariifolium</name>
    <name type="common">Dalmatian daisy</name>
    <name type="synonym">Chrysanthemum cinerariifolium</name>
    <dbReference type="NCBI Taxonomy" id="118510"/>
    <lineage>
        <taxon>Eukaryota</taxon>
        <taxon>Viridiplantae</taxon>
        <taxon>Streptophyta</taxon>
        <taxon>Embryophyta</taxon>
        <taxon>Tracheophyta</taxon>
        <taxon>Spermatophyta</taxon>
        <taxon>Magnoliopsida</taxon>
        <taxon>eudicotyledons</taxon>
        <taxon>Gunneridae</taxon>
        <taxon>Pentapetalae</taxon>
        <taxon>asterids</taxon>
        <taxon>campanulids</taxon>
        <taxon>Asterales</taxon>
        <taxon>Asteraceae</taxon>
        <taxon>Asteroideae</taxon>
        <taxon>Anthemideae</taxon>
        <taxon>Anthemidinae</taxon>
        <taxon>Tanacetum</taxon>
    </lineage>
</organism>
<feature type="region of interest" description="Disordered" evidence="2">
    <location>
        <begin position="299"/>
        <end position="319"/>
    </location>
</feature>
<reference evidence="3" key="1">
    <citation type="journal article" date="2019" name="Sci. Rep.">
        <title>Draft genome of Tanacetum cinerariifolium, the natural source of mosquito coil.</title>
        <authorList>
            <person name="Yamashiro T."/>
            <person name="Shiraishi A."/>
            <person name="Satake H."/>
            <person name="Nakayama K."/>
        </authorList>
    </citation>
    <scope>NUCLEOTIDE SEQUENCE</scope>
</reference>
<proteinExistence type="predicted"/>
<feature type="compositionally biased region" description="Pro residues" evidence="2">
    <location>
        <begin position="83"/>
        <end position="99"/>
    </location>
</feature>
<dbReference type="AlphaFoldDB" id="A0A699HZH5"/>
<feature type="coiled-coil region" evidence="1">
    <location>
        <begin position="370"/>
        <end position="404"/>
    </location>
</feature>
<feature type="region of interest" description="Disordered" evidence="2">
    <location>
        <begin position="63"/>
        <end position="105"/>
    </location>
</feature>
<feature type="compositionally biased region" description="Pro residues" evidence="2">
    <location>
        <begin position="63"/>
        <end position="74"/>
    </location>
</feature>
<evidence type="ECO:0000313" key="3">
    <source>
        <dbReference type="EMBL" id="GEY84985.1"/>
    </source>
</evidence>
<keyword evidence="1" id="KW-0175">Coiled coil</keyword>
<evidence type="ECO:0000256" key="2">
    <source>
        <dbReference type="SAM" id="MobiDB-lite"/>
    </source>
</evidence>
<name>A0A699HZH5_TANCI</name>